<keyword evidence="6 7" id="KW-0472">Membrane</keyword>
<dbReference type="PANTHER" id="PTHR34229:SF1">
    <property type="entry name" value="METAL TRANSPORT PROTEIN HI_1621-RELATED"/>
    <property type="match status" value="1"/>
</dbReference>
<sequence length="263" mass="27366">MHLPDGVLPVREWLPLAVVGSGAFAAASTRARQVLDVRRVPVVGFLGAVVLVLQLINFPLLGGASGHLTGTALLVFAAGLEVATVTMASVLVVQALLLQDGGLLALGANYVNMVVIPALVARLFEPVVRGQRGLPWYRGCAAGVAAWCGNVAGALSCAVQLAVADIVPVRTALLWMGGCHALVGAVEGVLTGVSVTVLARRRLLHVSTDRIARDISRPGLSNWLTPVLALAALAAVLVPLASERPDVLETLLQHVGRLDHRGR</sequence>
<keyword evidence="4 7" id="KW-0812">Transmembrane</keyword>
<feature type="transmembrane region" description="Helical" evidence="7">
    <location>
        <begin position="73"/>
        <end position="97"/>
    </location>
</feature>
<keyword evidence="5 7" id="KW-1133">Transmembrane helix</keyword>
<proteinExistence type="predicted"/>
<comment type="subcellular location">
    <subcellularLocation>
        <location evidence="1">Cell membrane</location>
        <topology evidence="1">Multi-pass membrane protein</topology>
    </subcellularLocation>
</comment>
<dbReference type="EMBL" id="AP011765">
    <property type="protein sequence ID" value="BAL57065.1"/>
    <property type="molecule type" value="Genomic_DNA"/>
</dbReference>
<accession>H5SLM9</accession>
<reference evidence="8" key="2">
    <citation type="journal article" date="2012" name="PLoS ONE">
        <title>A Deeply Branching Thermophilic Bacterium with an Ancient Acetyl-CoA Pathway Dominates a Subsurface Ecosystem.</title>
        <authorList>
            <person name="Takami H."/>
            <person name="Noguchi H."/>
            <person name="Takaki Y."/>
            <person name="Uchiyama I."/>
            <person name="Toyoda A."/>
            <person name="Nishi S."/>
            <person name="Chee G.-J."/>
            <person name="Arai W."/>
            <person name="Nunoura T."/>
            <person name="Itoh T."/>
            <person name="Hattori M."/>
            <person name="Takai K."/>
        </authorList>
    </citation>
    <scope>NUCLEOTIDE SEQUENCE</scope>
</reference>
<keyword evidence="2" id="KW-0813">Transport</keyword>
<evidence type="ECO:0000256" key="3">
    <source>
        <dbReference type="ARBA" id="ARBA00022475"/>
    </source>
</evidence>
<evidence type="ECO:0000256" key="4">
    <source>
        <dbReference type="ARBA" id="ARBA00022692"/>
    </source>
</evidence>
<reference evidence="8" key="1">
    <citation type="journal article" date="2005" name="Environ. Microbiol.">
        <title>Genetic and functional properties of uncultivated thermophilic crenarchaeotes from a subsurface gold mine as revealed by analysis of genome fragments.</title>
        <authorList>
            <person name="Nunoura T."/>
            <person name="Hirayama H."/>
            <person name="Takami H."/>
            <person name="Oida H."/>
            <person name="Nishi S."/>
            <person name="Shimamura S."/>
            <person name="Suzuki Y."/>
            <person name="Inagaki F."/>
            <person name="Takai K."/>
            <person name="Nealson K.H."/>
            <person name="Horikoshi K."/>
        </authorList>
    </citation>
    <scope>NUCLEOTIDE SEQUENCE</scope>
</reference>
<evidence type="ECO:0000256" key="6">
    <source>
        <dbReference type="ARBA" id="ARBA00023136"/>
    </source>
</evidence>
<dbReference type="PANTHER" id="PTHR34229">
    <property type="entry name" value="METAL TRANSPORT PROTEIN HI_1621-RELATED"/>
    <property type="match status" value="1"/>
</dbReference>
<dbReference type="GO" id="GO:0000041">
    <property type="term" value="P:transition metal ion transport"/>
    <property type="evidence" value="ECO:0007669"/>
    <property type="project" value="InterPro"/>
</dbReference>
<organism evidence="8">
    <name type="scientific">uncultured delta proteobacterium</name>
    <dbReference type="NCBI Taxonomy" id="34034"/>
    <lineage>
        <taxon>Bacteria</taxon>
        <taxon>Deltaproteobacteria</taxon>
        <taxon>environmental samples</taxon>
    </lineage>
</organism>
<feature type="transmembrane region" description="Helical" evidence="7">
    <location>
        <begin position="220"/>
        <end position="241"/>
    </location>
</feature>
<dbReference type="AlphaFoldDB" id="H5SLM9"/>
<dbReference type="GO" id="GO:0005886">
    <property type="term" value="C:plasma membrane"/>
    <property type="evidence" value="ECO:0007669"/>
    <property type="project" value="UniProtKB-SubCell"/>
</dbReference>
<feature type="transmembrane region" description="Helical" evidence="7">
    <location>
        <begin position="42"/>
        <end position="61"/>
    </location>
</feature>
<dbReference type="Gene3D" id="1.10.1760.20">
    <property type="match status" value="1"/>
</dbReference>
<evidence type="ECO:0000256" key="7">
    <source>
        <dbReference type="SAM" id="Phobius"/>
    </source>
</evidence>
<feature type="transmembrane region" description="Helical" evidence="7">
    <location>
        <begin position="136"/>
        <end position="161"/>
    </location>
</feature>
<dbReference type="Pfam" id="PF01891">
    <property type="entry name" value="CbiM"/>
    <property type="match status" value="1"/>
</dbReference>
<name>H5SLM9_9DELT</name>
<feature type="transmembrane region" description="Helical" evidence="7">
    <location>
        <begin position="173"/>
        <end position="199"/>
    </location>
</feature>
<gene>
    <name evidence="8" type="ORF">HGMM_F46H12C14</name>
</gene>
<keyword evidence="3" id="KW-1003">Cell membrane</keyword>
<dbReference type="InterPro" id="IPR002751">
    <property type="entry name" value="CbiM/NikMN"/>
</dbReference>
<evidence type="ECO:0000256" key="5">
    <source>
        <dbReference type="ARBA" id="ARBA00022989"/>
    </source>
</evidence>
<evidence type="ECO:0000313" key="8">
    <source>
        <dbReference type="EMBL" id="BAL57065.1"/>
    </source>
</evidence>
<protein>
    <submittedName>
        <fullName evidence="8">Cobalt/nickel transport system permease protein</fullName>
    </submittedName>
</protein>
<feature type="transmembrane region" description="Helical" evidence="7">
    <location>
        <begin position="103"/>
        <end position="124"/>
    </location>
</feature>
<evidence type="ECO:0000256" key="2">
    <source>
        <dbReference type="ARBA" id="ARBA00022448"/>
    </source>
</evidence>
<evidence type="ECO:0000256" key="1">
    <source>
        <dbReference type="ARBA" id="ARBA00004651"/>
    </source>
</evidence>